<name>A0A1Q9EA69_SYMMI</name>
<proteinExistence type="predicted"/>
<evidence type="ECO:0000256" key="1">
    <source>
        <dbReference type="SAM" id="MobiDB-lite"/>
    </source>
</evidence>
<organism evidence="2 3">
    <name type="scientific">Symbiodinium microadriaticum</name>
    <name type="common">Dinoflagellate</name>
    <name type="synonym">Zooxanthella microadriatica</name>
    <dbReference type="NCBI Taxonomy" id="2951"/>
    <lineage>
        <taxon>Eukaryota</taxon>
        <taxon>Sar</taxon>
        <taxon>Alveolata</taxon>
        <taxon>Dinophyceae</taxon>
        <taxon>Suessiales</taxon>
        <taxon>Symbiodiniaceae</taxon>
        <taxon>Symbiodinium</taxon>
    </lineage>
</organism>
<keyword evidence="3" id="KW-1185">Reference proteome</keyword>
<dbReference type="OrthoDB" id="432239at2759"/>
<dbReference type="EMBL" id="LSRX01000213">
    <property type="protein sequence ID" value="OLQ04320.1"/>
    <property type="molecule type" value="Genomic_DNA"/>
</dbReference>
<comment type="caution">
    <text evidence="2">The sequence shown here is derived from an EMBL/GenBank/DDBJ whole genome shotgun (WGS) entry which is preliminary data.</text>
</comment>
<feature type="compositionally biased region" description="Low complexity" evidence="1">
    <location>
        <begin position="504"/>
        <end position="513"/>
    </location>
</feature>
<gene>
    <name evidence="2" type="ORF">AK812_SmicGene12626</name>
</gene>
<feature type="region of interest" description="Disordered" evidence="1">
    <location>
        <begin position="469"/>
        <end position="550"/>
    </location>
</feature>
<sequence>MESCIREFAFAILYLAEFEQQMAPSSMLADSIVMFLREARSWAERNTNLPASEMLRGLGPEDTKDKFRKAEMLPVGIFPSTGLGAAAGRRGQTLSFSVASAETTRDLKQRDDCATIELMDDLPVGSYCDGTELQLILQAFHCREICLAAVDGAGKYGAMLQLLEFGGDLACCYIGALRFQDTSLRDLALQLLLKGLPAAEATRLLARALTSGDEELQRKAAMAIARWFYSDRASLSLSLQEVSQNEASLIQSLLEHLERRSKLPSKGRPWEGGPAIFVNDALTAARVTLGGYLTTARRLKPGWMYRQLIPMSGLESLESTKLPQVAAERGVSLEMLKSCLEFNWVNKSGNFLCAAVPEPMFLTVSITNVSHFLRTNPDSGIAEKEDADLWPPSGISLADHGLASYRLTAAKKASDLRGVHALMDTWWGTDAHVQRSVRLRLCFVETFIETAVQIRGRLLLSAELRTRPDDDAAESYDDGGCDDVHRIGGSATDGDRDDEEKTTSTRQSRSFRSGNSSRPPSAAMSEELEDNEDEVWEEDATSDNEQGEGGLAVFSEGDVEPDSNEVEVSLANLGLEKYAAVDDSAFDDFELPETIATDVFFLIVRSFYEEEAKLKTMPG</sequence>
<evidence type="ECO:0000313" key="2">
    <source>
        <dbReference type="EMBL" id="OLQ04320.1"/>
    </source>
</evidence>
<feature type="compositionally biased region" description="Acidic residues" evidence="1">
    <location>
        <begin position="471"/>
        <end position="481"/>
    </location>
</feature>
<evidence type="ECO:0000313" key="3">
    <source>
        <dbReference type="Proteomes" id="UP000186817"/>
    </source>
</evidence>
<dbReference type="AlphaFoldDB" id="A0A1Q9EA69"/>
<dbReference type="Proteomes" id="UP000186817">
    <property type="component" value="Unassembled WGS sequence"/>
</dbReference>
<accession>A0A1Q9EA69</accession>
<feature type="compositionally biased region" description="Acidic residues" evidence="1">
    <location>
        <begin position="526"/>
        <end position="546"/>
    </location>
</feature>
<protein>
    <submittedName>
        <fullName evidence="2">Uncharacterized protein</fullName>
    </submittedName>
</protein>
<reference evidence="2 3" key="1">
    <citation type="submission" date="2016-02" db="EMBL/GenBank/DDBJ databases">
        <title>Genome analysis of coral dinoflagellate symbionts highlights evolutionary adaptations to a symbiotic lifestyle.</title>
        <authorList>
            <person name="Aranda M."/>
            <person name="Li Y."/>
            <person name="Liew Y.J."/>
            <person name="Baumgarten S."/>
            <person name="Simakov O."/>
            <person name="Wilson M."/>
            <person name="Piel J."/>
            <person name="Ashoor H."/>
            <person name="Bougouffa S."/>
            <person name="Bajic V.B."/>
            <person name="Ryu T."/>
            <person name="Ravasi T."/>
            <person name="Bayer T."/>
            <person name="Micklem G."/>
            <person name="Kim H."/>
            <person name="Bhak J."/>
            <person name="Lajeunesse T.C."/>
            <person name="Voolstra C.R."/>
        </authorList>
    </citation>
    <scope>NUCLEOTIDE SEQUENCE [LARGE SCALE GENOMIC DNA]</scope>
    <source>
        <strain evidence="2 3">CCMP2467</strain>
    </source>
</reference>